<dbReference type="PANTHER" id="PTHR48090">
    <property type="entry name" value="UNDECAPRENYL-PHOSPHATE 4-DEOXY-4-FORMAMIDO-L-ARABINOSE TRANSFERASE-RELATED"/>
    <property type="match status" value="1"/>
</dbReference>
<organism evidence="10 11">
    <name type="scientific">candidate division WWE3 bacterium RIFCSPLOWO2_01_FULL_37_15</name>
    <dbReference type="NCBI Taxonomy" id="1802622"/>
    <lineage>
        <taxon>Bacteria</taxon>
        <taxon>Katanobacteria</taxon>
    </lineage>
</organism>
<dbReference type="Gene3D" id="3.90.550.10">
    <property type="entry name" value="Spore Coat Polysaccharide Biosynthesis Protein SpsA, Chain A"/>
    <property type="match status" value="1"/>
</dbReference>
<keyword evidence="1" id="KW-1003">Cell membrane</keyword>
<feature type="domain" description="Glycosyltransferase 2-like" evidence="9">
    <location>
        <begin position="9"/>
        <end position="169"/>
    </location>
</feature>
<dbReference type="PANTHER" id="PTHR48090:SF3">
    <property type="entry name" value="UNDECAPRENYL-PHOSPHATE 4-DEOXY-4-FORMAMIDO-L-ARABINOSE TRANSFERASE"/>
    <property type="match status" value="1"/>
</dbReference>
<evidence type="ECO:0000256" key="2">
    <source>
        <dbReference type="ARBA" id="ARBA00022676"/>
    </source>
</evidence>
<dbReference type="GO" id="GO:0009103">
    <property type="term" value="P:lipopolysaccharide biosynthetic process"/>
    <property type="evidence" value="ECO:0007669"/>
    <property type="project" value="UniProtKB-KW"/>
</dbReference>
<dbReference type="Pfam" id="PF00535">
    <property type="entry name" value="Glycos_transf_2"/>
    <property type="match status" value="1"/>
</dbReference>
<evidence type="ECO:0000259" key="9">
    <source>
        <dbReference type="Pfam" id="PF00535"/>
    </source>
</evidence>
<dbReference type="AlphaFoldDB" id="A0A1F4UYM7"/>
<keyword evidence="4 8" id="KW-0812">Transmembrane</keyword>
<sequence>MHKKLKSLSVFFPLYNEESNVIPLVEKALEEIPHLANEYEIILINDGSTDATLKIALEIAEKNERIKVVSQENRGYGGALKTGFYTAKYEWVFYSDGDLQFELGEIQKLIEHTEENDLIIGYRKSRAEGFKRELITWLLKIWNKVFFDFPGFIKDTDCAFKLIKKEVLNKVMPLQSNGGLISTELLLKAYNSGFKFAQVPVTHKKRLYGNSTGDSLAVIKKAVKETVQLLNLFPKRKKFLMLNFAWFVVLLLLFPVALSINYMQNDEYTHYRMVAQFLNLDFTLDPYLGSTTHELVESLIGKIILCRITFLTLLLHCLKFVSVLCLGFFLPG</sequence>
<dbReference type="GO" id="GO:0099621">
    <property type="term" value="F:undecaprenyl-phosphate 4-deoxy-4-formamido-L-arabinose transferase activity"/>
    <property type="evidence" value="ECO:0007669"/>
    <property type="project" value="TreeGrafter"/>
</dbReference>
<name>A0A1F4UYM7_UNCKA</name>
<evidence type="ECO:0000313" key="10">
    <source>
        <dbReference type="EMBL" id="OGC50049.1"/>
    </source>
</evidence>
<dbReference type="Proteomes" id="UP000177458">
    <property type="component" value="Unassembled WGS sequence"/>
</dbReference>
<keyword evidence="2" id="KW-0328">Glycosyltransferase</keyword>
<evidence type="ECO:0000256" key="3">
    <source>
        <dbReference type="ARBA" id="ARBA00022679"/>
    </source>
</evidence>
<evidence type="ECO:0000256" key="8">
    <source>
        <dbReference type="SAM" id="Phobius"/>
    </source>
</evidence>
<protein>
    <recommendedName>
        <fullName evidence="9">Glycosyltransferase 2-like domain-containing protein</fullName>
    </recommendedName>
</protein>
<feature type="transmembrane region" description="Helical" evidence="8">
    <location>
        <begin position="239"/>
        <end position="263"/>
    </location>
</feature>
<evidence type="ECO:0000256" key="4">
    <source>
        <dbReference type="ARBA" id="ARBA00022692"/>
    </source>
</evidence>
<dbReference type="SUPFAM" id="SSF53448">
    <property type="entry name" value="Nucleotide-diphospho-sugar transferases"/>
    <property type="match status" value="1"/>
</dbReference>
<proteinExistence type="predicted"/>
<keyword evidence="6 8" id="KW-1133">Transmembrane helix</keyword>
<evidence type="ECO:0000256" key="1">
    <source>
        <dbReference type="ARBA" id="ARBA00022475"/>
    </source>
</evidence>
<keyword evidence="7 8" id="KW-0472">Membrane</keyword>
<reference evidence="10 11" key="1">
    <citation type="journal article" date="2016" name="Nat. Commun.">
        <title>Thousands of microbial genomes shed light on interconnected biogeochemical processes in an aquifer system.</title>
        <authorList>
            <person name="Anantharaman K."/>
            <person name="Brown C.T."/>
            <person name="Hug L.A."/>
            <person name="Sharon I."/>
            <person name="Castelle C.J."/>
            <person name="Probst A.J."/>
            <person name="Thomas B.C."/>
            <person name="Singh A."/>
            <person name="Wilkins M.J."/>
            <person name="Karaoz U."/>
            <person name="Brodie E.L."/>
            <person name="Williams K.H."/>
            <person name="Hubbard S.S."/>
            <person name="Banfield J.F."/>
        </authorList>
    </citation>
    <scope>NUCLEOTIDE SEQUENCE [LARGE SCALE GENOMIC DNA]</scope>
</reference>
<evidence type="ECO:0000256" key="6">
    <source>
        <dbReference type="ARBA" id="ARBA00022989"/>
    </source>
</evidence>
<evidence type="ECO:0000313" key="11">
    <source>
        <dbReference type="Proteomes" id="UP000177458"/>
    </source>
</evidence>
<dbReference type="GO" id="GO:0005886">
    <property type="term" value="C:plasma membrane"/>
    <property type="evidence" value="ECO:0007669"/>
    <property type="project" value="TreeGrafter"/>
</dbReference>
<feature type="transmembrane region" description="Helical" evidence="8">
    <location>
        <begin position="308"/>
        <end position="330"/>
    </location>
</feature>
<dbReference type="InterPro" id="IPR029044">
    <property type="entry name" value="Nucleotide-diphossugar_trans"/>
</dbReference>
<keyword evidence="3" id="KW-0808">Transferase</keyword>
<dbReference type="CDD" id="cd04179">
    <property type="entry name" value="DPM_DPG-synthase_like"/>
    <property type="match status" value="1"/>
</dbReference>
<comment type="caution">
    <text evidence="10">The sequence shown here is derived from an EMBL/GenBank/DDBJ whole genome shotgun (WGS) entry which is preliminary data.</text>
</comment>
<dbReference type="InterPro" id="IPR050256">
    <property type="entry name" value="Glycosyltransferase_2"/>
</dbReference>
<dbReference type="EMBL" id="MEVF01000011">
    <property type="protein sequence ID" value="OGC50049.1"/>
    <property type="molecule type" value="Genomic_DNA"/>
</dbReference>
<accession>A0A1F4UYM7</accession>
<gene>
    <name evidence="10" type="ORF">A3A69_01610</name>
</gene>
<evidence type="ECO:0000256" key="7">
    <source>
        <dbReference type="ARBA" id="ARBA00023136"/>
    </source>
</evidence>
<keyword evidence="5" id="KW-0448">Lipopolysaccharide biosynthesis</keyword>
<evidence type="ECO:0000256" key="5">
    <source>
        <dbReference type="ARBA" id="ARBA00022985"/>
    </source>
</evidence>
<dbReference type="InterPro" id="IPR001173">
    <property type="entry name" value="Glyco_trans_2-like"/>
</dbReference>